<dbReference type="GO" id="GO:0016301">
    <property type="term" value="F:kinase activity"/>
    <property type="evidence" value="ECO:0007669"/>
    <property type="project" value="UniProtKB-KW"/>
</dbReference>
<keyword evidence="1" id="KW-0808">Transferase</keyword>
<keyword evidence="2" id="KW-1185">Reference proteome</keyword>
<name>A0A5B6VJN4_9ROSI</name>
<evidence type="ECO:0000313" key="1">
    <source>
        <dbReference type="EMBL" id="KAA3469285.1"/>
    </source>
</evidence>
<dbReference type="PANTHER" id="PTHR11439">
    <property type="entry name" value="GAG-POL-RELATED RETROTRANSPOSON"/>
    <property type="match status" value="1"/>
</dbReference>
<gene>
    <name evidence="1" type="ORF">EPI10_015088</name>
</gene>
<comment type="caution">
    <text evidence="1">The sequence shown here is derived from an EMBL/GenBank/DDBJ whole genome shotgun (WGS) entry which is preliminary data.</text>
</comment>
<keyword evidence="1" id="KW-0418">Kinase</keyword>
<dbReference type="OrthoDB" id="1421472at2759"/>
<evidence type="ECO:0000313" key="2">
    <source>
        <dbReference type="Proteomes" id="UP000325315"/>
    </source>
</evidence>
<dbReference type="PANTHER" id="PTHR11439:SF503">
    <property type="entry name" value="CYSTEINE-RICH RLK (RECEPTOR-LIKE PROTEIN KINASE) 8"/>
    <property type="match status" value="1"/>
</dbReference>
<dbReference type="Proteomes" id="UP000325315">
    <property type="component" value="Unassembled WGS sequence"/>
</dbReference>
<sequence length="159" mass="18557">MIMKRWMRKGIEVLFMHCCNVAHFKAAKRVLRYVKETRKFEVKFVRTEELKLLKQQNLNESQDEATKIKVDNQPFVAIAKNPMFHGKMKHFKIIYHFVREAKQSKKVNLIHCKSEDQFADILTKPFGTARTQQSLMEGVPDSSKLIGSYGTINSTRPPE</sequence>
<keyword evidence="1" id="KW-0675">Receptor</keyword>
<reference evidence="2" key="1">
    <citation type="journal article" date="2019" name="Plant Biotechnol. J.">
        <title>Genome sequencing of the Australian wild diploid species Gossypium australe highlights disease resistance and delayed gland morphogenesis.</title>
        <authorList>
            <person name="Cai Y."/>
            <person name="Cai X."/>
            <person name="Wang Q."/>
            <person name="Wang P."/>
            <person name="Zhang Y."/>
            <person name="Cai C."/>
            <person name="Xu Y."/>
            <person name="Wang K."/>
            <person name="Zhou Z."/>
            <person name="Wang C."/>
            <person name="Geng S."/>
            <person name="Li B."/>
            <person name="Dong Q."/>
            <person name="Hou Y."/>
            <person name="Wang H."/>
            <person name="Ai P."/>
            <person name="Liu Z."/>
            <person name="Yi F."/>
            <person name="Sun M."/>
            <person name="An G."/>
            <person name="Cheng J."/>
            <person name="Zhang Y."/>
            <person name="Shi Q."/>
            <person name="Xie Y."/>
            <person name="Shi X."/>
            <person name="Chang Y."/>
            <person name="Huang F."/>
            <person name="Chen Y."/>
            <person name="Hong S."/>
            <person name="Mi L."/>
            <person name="Sun Q."/>
            <person name="Zhang L."/>
            <person name="Zhou B."/>
            <person name="Peng R."/>
            <person name="Zhang X."/>
            <person name="Liu F."/>
        </authorList>
    </citation>
    <scope>NUCLEOTIDE SEQUENCE [LARGE SCALE GENOMIC DNA]</scope>
    <source>
        <strain evidence="2">cv. PA1801</strain>
    </source>
</reference>
<organism evidence="1 2">
    <name type="scientific">Gossypium australe</name>
    <dbReference type="NCBI Taxonomy" id="47621"/>
    <lineage>
        <taxon>Eukaryota</taxon>
        <taxon>Viridiplantae</taxon>
        <taxon>Streptophyta</taxon>
        <taxon>Embryophyta</taxon>
        <taxon>Tracheophyta</taxon>
        <taxon>Spermatophyta</taxon>
        <taxon>Magnoliopsida</taxon>
        <taxon>eudicotyledons</taxon>
        <taxon>Gunneridae</taxon>
        <taxon>Pentapetalae</taxon>
        <taxon>rosids</taxon>
        <taxon>malvids</taxon>
        <taxon>Malvales</taxon>
        <taxon>Malvaceae</taxon>
        <taxon>Malvoideae</taxon>
        <taxon>Gossypium</taxon>
    </lineage>
</organism>
<proteinExistence type="predicted"/>
<dbReference type="AlphaFoldDB" id="A0A5B6VJN4"/>
<dbReference type="CDD" id="cd09272">
    <property type="entry name" value="RNase_HI_RT_Ty1"/>
    <property type="match status" value="1"/>
</dbReference>
<dbReference type="EMBL" id="SMMG02000006">
    <property type="protein sequence ID" value="KAA3469285.1"/>
    <property type="molecule type" value="Genomic_DNA"/>
</dbReference>
<protein>
    <submittedName>
        <fullName evidence="1">Cysteine-rich receptor-like protein kinase 5</fullName>
    </submittedName>
</protein>
<accession>A0A5B6VJN4</accession>